<keyword evidence="4" id="KW-1185">Reference proteome</keyword>
<evidence type="ECO:0000313" key="4">
    <source>
        <dbReference type="Proteomes" id="UP000039865"/>
    </source>
</evidence>
<name>A0A078AWE2_STYLE</name>
<reference evidence="3 4" key="1">
    <citation type="submission" date="2014-06" db="EMBL/GenBank/DDBJ databases">
        <authorList>
            <person name="Swart Estienne"/>
        </authorList>
    </citation>
    <scope>NUCLEOTIDE SEQUENCE [LARGE SCALE GENOMIC DNA]</scope>
    <source>
        <strain evidence="3 4">130c</strain>
    </source>
</reference>
<protein>
    <recommendedName>
        <fullName evidence="2">Arrestin-like N-terminal domain-containing protein</fullName>
    </recommendedName>
</protein>
<dbReference type="InterPro" id="IPR050357">
    <property type="entry name" value="Arrestin_domain-protein"/>
</dbReference>
<dbReference type="InterPro" id="IPR011021">
    <property type="entry name" value="Arrestin-like_N"/>
</dbReference>
<organism evidence="3 4">
    <name type="scientific">Stylonychia lemnae</name>
    <name type="common">Ciliate</name>
    <dbReference type="NCBI Taxonomy" id="5949"/>
    <lineage>
        <taxon>Eukaryota</taxon>
        <taxon>Sar</taxon>
        <taxon>Alveolata</taxon>
        <taxon>Ciliophora</taxon>
        <taxon>Intramacronucleata</taxon>
        <taxon>Spirotrichea</taxon>
        <taxon>Stichotrichia</taxon>
        <taxon>Sporadotrichida</taxon>
        <taxon>Oxytrichidae</taxon>
        <taxon>Stylonychinae</taxon>
        <taxon>Stylonychia</taxon>
    </lineage>
</organism>
<dbReference type="InterPro" id="IPR014752">
    <property type="entry name" value="Arrestin-like_C"/>
</dbReference>
<feature type="region of interest" description="Disordered" evidence="1">
    <location>
        <begin position="161"/>
        <end position="188"/>
    </location>
</feature>
<feature type="domain" description="Arrestin-like N-terminal" evidence="2">
    <location>
        <begin position="264"/>
        <end position="311"/>
    </location>
</feature>
<gene>
    <name evidence="3" type="primary">Contig14409.g706</name>
    <name evidence="3" type="ORF">STYLEM_14193</name>
</gene>
<dbReference type="OrthoDB" id="2333384at2759"/>
<evidence type="ECO:0000259" key="2">
    <source>
        <dbReference type="Pfam" id="PF00339"/>
    </source>
</evidence>
<dbReference type="PANTHER" id="PTHR11188:SF17">
    <property type="entry name" value="FI21816P1"/>
    <property type="match status" value="1"/>
</dbReference>
<proteinExistence type="predicted"/>
<evidence type="ECO:0000313" key="3">
    <source>
        <dbReference type="EMBL" id="CDW85123.1"/>
    </source>
</evidence>
<dbReference type="InParanoid" id="A0A078AWE2"/>
<dbReference type="Proteomes" id="UP000039865">
    <property type="component" value="Unassembled WGS sequence"/>
</dbReference>
<dbReference type="Pfam" id="PF00339">
    <property type="entry name" value="Arrestin_N"/>
    <property type="match status" value="1"/>
</dbReference>
<sequence length="702" mass="80858">MHPHHRFEMSSVLDSELLASHVNQQLKQNVQLLMPSYKDEIEFQTFVDEVKPMVQANQGYMMIELDRDFYMPGDTVHGSVFFELFNISLQTKLMIRIEGFEIVSKRVYNKIFEAEEDVDIGERQGSDLRANARGSSKTSADKFNNQSQLKKRLEIPELKQLGRQTPDLPAVRPRGGNQDFGRTGSLNISQSSVPKYQSAIEGNQNHEKSVKRLSQFSKNYEITSNQDGPFKMASFIEDQNRSPDDQEIMCWFKEESRMFTFRGGKIPIGQYEFPFQFQIPAKDLPSTFQFINANGENFQVKYSVTVFFEDIEPLLIFSKEINIVQGEPLLTIINPKLNIIDHDLNLQKGLLHNKQIGSDAVVEIVYPKVPRNQSKKSRKIGIVEERQPMLLGSSGSGLVQQLLINSKMCLFCSGKPINAEVRVNRQIFEPYDSIEIEIDLGQQFNTITGIKATLFVEVQIHSSQDQNGQQMAYENKWRNHKYRSIGMNYETKTIEKIQQEIKTEKLIRPFRQNEIIKFNMEKYREVIEKTKQEHFIKSQIDREILLKNEGALFRAQQKKVIINGQEAPKRPGQILVQGNQIAQTIQCFNIATCNGNFIKSSFYVEVIIETYQVFSGKKQNKLRFPIQFYSKAKSKNSDNKLSSAQASSRSTVQLQEVDTSKPELLSNIEKLRKIFPKCFQPILMPSSLISIDENEDIFDQNE</sequence>
<dbReference type="EMBL" id="CCKQ01013460">
    <property type="protein sequence ID" value="CDW85123.1"/>
    <property type="molecule type" value="Genomic_DNA"/>
</dbReference>
<dbReference type="Gene3D" id="2.60.40.640">
    <property type="match status" value="1"/>
</dbReference>
<accession>A0A078AWE2</accession>
<dbReference type="AlphaFoldDB" id="A0A078AWE2"/>
<evidence type="ECO:0000256" key="1">
    <source>
        <dbReference type="SAM" id="MobiDB-lite"/>
    </source>
</evidence>
<feature type="compositionally biased region" description="Polar residues" evidence="1">
    <location>
        <begin position="133"/>
        <end position="148"/>
    </location>
</feature>
<dbReference type="PANTHER" id="PTHR11188">
    <property type="entry name" value="ARRESTIN DOMAIN CONTAINING PROTEIN"/>
    <property type="match status" value="1"/>
</dbReference>
<feature type="region of interest" description="Disordered" evidence="1">
    <location>
        <begin position="123"/>
        <end position="149"/>
    </location>
</feature>
<dbReference type="GO" id="GO:0005737">
    <property type="term" value="C:cytoplasm"/>
    <property type="evidence" value="ECO:0007669"/>
    <property type="project" value="TreeGrafter"/>
</dbReference>
<dbReference type="GO" id="GO:0015031">
    <property type="term" value="P:protein transport"/>
    <property type="evidence" value="ECO:0007669"/>
    <property type="project" value="TreeGrafter"/>
</dbReference>